<sequence length="235" mass="26079">PGQYIYTVYDDDNDFALPDVTEPYVYIEAGMTEYLDLKNVKKYDNEYRNPIKPTITSFSPQNGKVGDKITVKGSQMYIDALFFINEVRVVDSTFITPEESTIIVPQGATTGKISVSDNDYTVQSSNNFTVTTPPPTTTTTTTTRVVTTTTTTTTTPNTPPVVKLISPSKAGTIKYKKRLYTLIAEATDADGIKNSTVEFWDGNKKKLCDAKHNSSDKPNQYSCKINNVAKGSYWL</sequence>
<dbReference type="EMBL" id="PEZX01000006">
    <property type="protein sequence ID" value="PIS07243.1"/>
    <property type="molecule type" value="Genomic_DNA"/>
</dbReference>
<dbReference type="AlphaFoldDB" id="A0A2M6R9N7"/>
<protein>
    <recommendedName>
        <fullName evidence="3">IPT/TIG domain-containing protein</fullName>
    </recommendedName>
</protein>
<evidence type="ECO:0008006" key="3">
    <source>
        <dbReference type="Google" id="ProtNLM"/>
    </source>
</evidence>
<dbReference type="Gene3D" id="2.60.40.10">
    <property type="entry name" value="Immunoglobulins"/>
    <property type="match status" value="1"/>
</dbReference>
<comment type="caution">
    <text evidence="1">The sequence shown here is derived from an EMBL/GenBank/DDBJ whole genome shotgun (WGS) entry which is preliminary data.</text>
</comment>
<dbReference type="Proteomes" id="UP000231162">
    <property type="component" value="Unassembled WGS sequence"/>
</dbReference>
<proteinExistence type="predicted"/>
<dbReference type="InterPro" id="IPR013783">
    <property type="entry name" value="Ig-like_fold"/>
</dbReference>
<accession>A0A2M6R9N7</accession>
<gene>
    <name evidence="1" type="ORF">COT79_00340</name>
</gene>
<name>A0A2M6R9N7_9BACT</name>
<organism evidence="1 2">
    <name type="scientific">Candidatus Berkelbacteria bacterium CG10_big_fil_rev_8_21_14_0_10_43_14</name>
    <dbReference type="NCBI Taxonomy" id="1974515"/>
    <lineage>
        <taxon>Bacteria</taxon>
        <taxon>Candidatus Berkelbacteria</taxon>
    </lineage>
</organism>
<reference evidence="2" key="1">
    <citation type="submission" date="2017-09" db="EMBL/GenBank/DDBJ databases">
        <title>Depth-based differentiation of microbial function through sediment-hosted aquifers and enrichment of novel symbionts in the deep terrestrial subsurface.</title>
        <authorList>
            <person name="Probst A.J."/>
            <person name="Ladd B."/>
            <person name="Jarett J.K."/>
            <person name="Geller-Mcgrath D.E."/>
            <person name="Sieber C.M.K."/>
            <person name="Emerson J.B."/>
            <person name="Anantharaman K."/>
            <person name="Thomas B.C."/>
            <person name="Malmstrom R."/>
            <person name="Stieglmeier M."/>
            <person name="Klingl A."/>
            <person name="Woyke T."/>
            <person name="Ryan C.M."/>
            <person name="Banfield J.F."/>
        </authorList>
    </citation>
    <scope>NUCLEOTIDE SEQUENCE [LARGE SCALE GENOMIC DNA]</scope>
</reference>
<dbReference type="InterPro" id="IPR014756">
    <property type="entry name" value="Ig_E-set"/>
</dbReference>
<evidence type="ECO:0000313" key="1">
    <source>
        <dbReference type="EMBL" id="PIS07243.1"/>
    </source>
</evidence>
<evidence type="ECO:0000313" key="2">
    <source>
        <dbReference type="Proteomes" id="UP000231162"/>
    </source>
</evidence>
<feature type="non-terminal residue" evidence="1">
    <location>
        <position position="235"/>
    </location>
</feature>
<dbReference type="SUPFAM" id="SSF81296">
    <property type="entry name" value="E set domains"/>
    <property type="match status" value="1"/>
</dbReference>
<feature type="non-terminal residue" evidence="1">
    <location>
        <position position="1"/>
    </location>
</feature>